<evidence type="ECO:0000313" key="3">
    <source>
        <dbReference type="EMBL" id="KAL2871596.1"/>
    </source>
</evidence>
<evidence type="ECO:0000313" key="4">
    <source>
        <dbReference type="Proteomes" id="UP001610432"/>
    </source>
</evidence>
<dbReference type="CDD" id="cd09917">
    <property type="entry name" value="F-box_SF"/>
    <property type="match status" value="1"/>
</dbReference>
<comment type="caution">
    <text evidence="3">The sequence shown here is derived from an EMBL/GenBank/DDBJ whole genome shotgun (WGS) entry which is preliminary data.</text>
</comment>
<feature type="domain" description="F-box" evidence="2">
    <location>
        <begin position="377"/>
        <end position="421"/>
    </location>
</feature>
<proteinExistence type="predicted"/>
<dbReference type="SUPFAM" id="SSF81383">
    <property type="entry name" value="F-box domain"/>
    <property type="match status" value="1"/>
</dbReference>
<organism evidence="3 4">
    <name type="scientific">Aspergillus lucknowensis</name>
    <dbReference type="NCBI Taxonomy" id="176173"/>
    <lineage>
        <taxon>Eukaryota</taxon>
        <taxon>Fungi</taxon>
        <taxon>Dikarya</taxon>
        <taxon>Ascomycota</taxon>
        <taxon>Pezizomycotina</taxon>
        <taxon>Eurotiomycetes</taxon>
        <taxon>Eurotiomycetidae</taxon>
        <taxon>Eurotiales</taxon>
        <taxon>Aspergillaceae</taxon>
        <taxon>Aspergillus</taxon>
        <taxon>Aspergillus subgen. Nidulantes</taxon>
    </lineage>
</organism>
<keyword evidence="4" id="KW-1185">Reference proteome</keyword>
<feature type="compositionally biased region" description="Acidic residues" evidence="1">
    <location>
        <begin position="101"/>
        <end position="112"/>
    </location>
</feature>
<evidence type="ECO:0000259" key="2">
    <source>
        <dbReference type="PROSITE" id="PS50181"/>
    </source>
</evidence>
<dbReference type="RefSeq" id="XP_070890575.1">
    <property type="nucleotide sequence ID" value="XM_071028050.1"/>
</dbReference>
<evidence type="ECO:0000256" key="1">
    <source>
        <dbReference type="SAM" id="MobiDB-lite"/>
    </source>
</evidence>
<dbReference type="InterPro" id="IPR036047">
    <property type="entry name" value="F-box-like_dom_sf"/>
</dbReference>
<sequence>MGYSEAYCHLCGVSFNICRARDAGEGELATYSSSDGLYGDIEDVDLGKCAENACMFALRNQQAEEDDVASDPDYEPPESDDDYEPCEYDSDYESGDAMSLCDDEEDDEETTNEQEVYREFLVGTLRHFRRETGEPVGAIVYSPEMRKKDTLIPITSDEFPEGYEPEDLEHMPSRTCSEALAYHGSAISLLEMRGCRTAQFLVHKGSAKGTWQPDGLHESWETTEDWFLSGVSDGMESRDCGFPTVWPARGGLEFVHADNVNFDPRHIASNDIAMPFHPWCFDIFSRQSKVHFGKVNVDGLMKWRNAESDYNAFNSFPRSRDVFEAQEQWWNHSPGKEYLAANPLYVPGLPAMLFGASQDATSMDYAKTAAQPPGDRTDRLSSLPLEVYLHIISFLESADITSLRATSKAFTHLPNGVWYRFVRVEMPWLWEAWDENELEHTPSWWATVTANEVKYVKDMRERYREVLKGEDMPSHPAVDYLFPWPSASADEIRLPRATTDWHRVYTQIKSNWGRLKGLRNRQRIWEDVEEVMRRIKKYDTQ</sequence>
<dbReference type="Proteomes" id="UP001610432">
    <property type="component" value="Unassembled WGS sequence"/>
</dbReference>
<dbReference type="EMBL" id="JBFXLQ010000003">
    <property type="protein sequence ID" value="KAL2871596.1"/>
    <property type="molecule type" value="Genomic_DNA"/>
</dbReference>
<dbReference type="Gene3D" id="1.20.1280.50">
    <property type="match status" value="1"/>
</dbReference>
<gene>
    <name evidence="3" type="ORF">BJX67DRAFT_342688</name>
</gene>
<dbReference type="GeneID" id="98143122"/>
<feature type="compositionally biased region" description="Acidic residues" evidence="1">
    <location>
        <begin position="63"/>
        <end position="89"/>
    </location>
</feature>
<accession>A0ABR4M4S3</accession>
<dbReference type="PROSITE" id="PS50181">
    <property type="entry name" value="FBOX"/>
    <property type="match status" value="1"/>
</dbReference>
<feature type="region of interest" description="Disordered" evidence="1">
    <location>
        <begin position="94"/>
        <end position="113"/>
    </location>
</feature>
<dbReference type="InterPro" id="IPR001810">
    <property type="entry name" value="F-box_dom"/>
</dbReference>
<protein>
    <recommendedName>
        <fullName evidence="2">F-box domain-containing protein</fullName>
    </recommendedName>
</protein>
<reference evidence="3 4" key="1">
    <citation type="submission" date="2024-07" db="EMBL/GenBank/DDBJ databases">
        <title>Section-level genome sequencing and comparative genomics of Aspergillus sections Usti and Cavernicolus.</title>
        <authorList>
            <consortium name="Lawrence Berkeley National Laboratory"/>
            <person name="Nybo J.L."/>
            <person name="Vesth T.C."/>
            <person name="Theobald S."/>
            <person name="Frisvad J.C."/>
            <person name="Larsen T.O."/>
            <person name="Kjaerboelling I."/>
            <person name="Rothschild-Mancinelli K."/>
            <person name="Lyhne E.K."/>
            <person name="Kogle M.E."/>
            <person name="Barry K."/>
            <person name="Clum A."/>
            <person name="Na H."/>
            <person name="Ledsgaard L."/>
            <person name="Lin J."/>
            <person name="Lipzen A."/>
            <person name="Kuo A."/>
            <person name="Riley R."/>
            <person name="Mondo S."/>
            <person name="Labutti K."/>
            <person name="Haridas S."/>
            <person name="Pangalinan J."/>
            <person name="Salamov A.A."/>
            <person name="Simmons B.A."/>
            <person name="Magnuson J.K."/>
            <person name="Chen J."/>
            <person name="Drula E."/>
            <person name="Henrissat B."/>
            <person name="Wiebenga A."/>
            <person name="Lubbers R.J."/>
            <person name="Gomes A.C."/>
            <person name="Macurrencykelacurrency M.R."/>
            <person name="Stajich J."/>
            <person name="Grigoriev I.V."/>
            <person name="Mortensen U.H."/>
            <person name="De Vries R.P."/>
            <person name="Baker S.E."/>
            <person name="Andersen M.R."/>
        </authorList>
    </citation>
    <scope>NUCLEOTIDE SEQUENCE [LARGE SCALE GENOMIC DNA]</scope>
    <source>
        <strain evidence="3 4">CBS 449.75</strain>
    </source>
</reference>
<dbReference type="Pfam" id="PF00646">
    <property type="entry name" value="F-box"/>
    <property type="match status" value="1"/>
</dbReference>
<name>A0ABR4M4S3_9EURO</name>
<feature type="region of interest" description="Disordered" evidence="1">
    <location>
        <begin position="62"/>
        <end position="89"/>
    </location>
</feature>